<comment type="caution">
    <text evidence="4">The sequence shown here is derived from an EMBL/GenBank/DDBJ whole genome shotgun (WGS) entry which is preliminary data.</text>
</comment>
<sequence length="340" mass="35878">MEPLRTAVVGCGFHGTNLARAVVRSDHLELVAGVDPDTLAARAVAALSGGASAHPSVGELLNAEDVDAVLIATPHDALAPTALAAIRAGKNVMIEKPMALTEEQGKEVEFAAASAGVTCMVGYSFRYGMARHVSDLLAQGAVGEVRAITGAIGTGAMDDGWVARPESGGGPMLYVGCHLIDLALWFMGEEPTSVSATVHDRADSGVDETSALTLGFTDRRLAQFLVTQQAPGFFYDLRIVGSSGFVALRGRNFVQFDVEVQSETLEAYRDPTIIRPAMQGDHITMMLMPELTEFAAAVADGRPPAITATDGRSVLRVIDAVRQSSHSRRAVELTPTLTAY</sequence>
<dbReference type="Gene3D" id="3.40.50.720">
    <property type="entry name" value="NAD(P)-binding Rossmann-like Domain"/>
    <property type="match status" value="1"/>
</dbReference>
<dbReference type="InterPro" id="IPR036291">
    <property type="entry name" value="NAD(P)-bd_dom_sf"/>
</dbReference>
<dbReference type="PANTHER" id="PTHR43818">
    <property type="entry name" value="BCDNA.GH03377"/>
    <property type="match status" value="1"/>
</dbReference>
<dbReference type="Proteomes" id="UP000291144">
    <property type="component" value="Unassembled WGS sequence"/>
</dbReference>
<gene>
    <name evidence="4" type="ORF">E0H73_39435</name>
</gene>
<protein>
    <submittedName>
        <fullName evidence="4">Gfo/Idh/MocA family oxidoreductase</fullName>
    </submittedName>
</protein>
<proteinExistence type="predicted"/>
<evidence type="ECO:0000313" key="5">
    <source>
        <dbReference type="Proteomes" id="UP000291144"/>
    </source>
</evidence>
<dbReference type="SUPFAM" id="SSF51735">
    <property type="entry name" value="NAD(P)-binding Rossmann-fold domains"/>
    <property type="match status" value="1"/>
</dbReference>
<evidence type="ECO:0000259" key="3">
    <source>
        <dbReference type="Pfam" id="PF22725"/>
    </source>
</evidence>
<dbReference type="RefSeq" id="WP_131365360.1">
    <property type="nucleotide sequence ID" value="NZ_SJKB01000020.1"/>
</dbReference>
<dbReference type="Pfam" id="PF01408">
    <property type="entry name" value="GFO_IDH_MocA"/>
    <property type="match status" value="1"/>
</dbReference>
<dbReference type="OrthoDB" id="9815825at2"/>
<keyword evidence="1" id="KW-0560">Oxidoreductase</keyword>
<evidence type="ECO:0000259" key="2">
    <source>
        <dbReference type="Pfam" id="PF01408"/>
    </source>
</evidence>
<dbReference type="InterPro" id="IPR055170">
    <property type="entry name" value="GFO_IDH_MocA-like_dom"/>
</dbReference>
<feature type="domain" description="GFO/IDH/MocA-like oxidoreductase" evidence="3">
    <location>
        <begin position="131"/>
        <end position="245"/>
    </location>
</feature>
<dbReference type="GO" id="GO:0000166">
    <property type="term" value="F:nucleotide binding"/>
    <property type="evidence" value="ECO:0007669"/>
    <property type="project" value="InterPro"/>
</dbReference>
<dbReference type="GO" id="GO:0016491">
    <property type="term" value="F:oxidoreductase activity"/>
    <property type="evidence" value="ECO:0007669"/>
    <property type="project" value="UniProtKB-KW"/>
</dbReference>
<dbReference type="AlphaFoldDB" id="A0A4R0K810"/>
<evidence type="ECO:0000256" key="1">
    <source>
        <dbReference type="ARBA" id="ARBA00023002"/>
    </source>
</evidence>
<organism evidence="4 5">
    <name type="scientific">Kribbella pittospori</name>
    <dbReference type="NCBI Taxonomy" id="722689"/>
    <lineage>
        <taxon>Bacteria</taxon>
        <taxon>Bacillati</taxon>
        <taxon>Actinomycetota</taxon>
        <taxon>Actinomycetes</taxon>
        <taxon>Propionibacteriales</taxon>
        <taxon>Kribbellaceae</taxon>
        <taxon>Kribbella</taxon>
    </lineage>
</organism>
<dbReference type="Gene3D" id="3.30.360.10">
    <property type="entry name" value="Dihydrodipicolinate Reductase, domain 2"/>
    <property type="match status" value="1"/>
</dbReference>
<evidence type="ECO:0000313" key="4">
    <source>
        <dbReference type="EMBL" id="TCC54226.1"/>
    </source>
</evidence>
<feature type="domain" description="Gfo/Idh/MocA-like oxidoreductase N-terminal" evidence="2">
    <location>
        <begin position="4"/>
        <end position="123"/>
    </location>
</feature>
<reference evidence="4 5" key="1">
    <citation type="submission" date="2019-02" db="EMBL/GenBank/DDBJ databases">
        <title>Kribbella capetownensis sp. nov. and Kribbella speibonae sp. nov., isolated from soil.</title>
        <authorList>
            <person name="Curtis S.M."/>
            <person name="Norton I."/>
            <person name="Everest G.J."/>
            <person name="Meyers P.R."/>
        </authorList>
    </citation>
    <scope>NUCLEOTIDE SEQUENCE [LARGE SCALE GENOMIC DNA]</scope>
    <source>
        <strain evidence="4 5">NRRL B-24813</strain>
    </source>
</reference>
<dbReference type="SUPFAM" id="SSF55347">
    <property type="entry name" value="Glyceraldehyde-3-phosphate dehydrogenase-like, C-terminal domain"/>
    <property type="match status" value="1"/>
</dbReference>
<keyword evidence="5" id="KW-1185">Reference proteome</keyword>
<name>A0A4R0K810_9ACTN</name>
<accession>A0A4R0K810</accession>
<dbReference type="EMBL" id="SJKB01000020">
    <property type="protein sequence ID" value="TCC54226.1"/>
    <property type="molecule type" value="Genomic_DNA"/>
</dbReference>
<dbReference type="InterPro" id="IPR050463">
    <property type="entry name" value="Gfo/Idh/MocA_oxidrdct_glycsds"/>
</dbReference>
<dbReference type="Pfam" id="PF22725">
    <property type="entry name" value="GFO_IDH_MocA_C3"/>
    <property type="match status" value="1"/>
</dbReference>
<dbReference type="PANTHER" id="PTHR43818:SF11">
    <property type="entry name" value="BCDNA.GH03377"/>
    <property type="match status" value="1"/>
</dbReference>
<dbReference type="InterPro" id="IPR000683">
    <property type="entry name" value="Gfo/Idh/MocA-like_OxRdtase_N"/>
</dbReference>